<gene>
    <name evidence="1" type="ORF">L3Q82_015059</name>
</gene>
<keyword evidence="2" id="KW-1185">Reference proteome</keyword>
<dbReference type="Proteomes" id="UP000831701">
    <property type="component" value="Chromosome 18"/>
</dbReference>
<feature type="non-terminal residue" evidence="1">
    <location>
        <position position="1"/>
    </location>
</feature>
<evidence type="ECO:0000313" key="1">
    <source>
        <dbReference type="EMBL" id="KAI3358642.1"/>
    </source>
</evidence>
<name>A0ACB8VUP4_9TELE</name>
<comment type="caution">
    <text evidence="1">The sequence shown here is derived from an EMBL/GenBank/DDBJ whole genome shotgun (WGS) entry which is preliminary data.</text>
</comment>
<reference evidence="1" key="1">
    <citation type="submission" date="2022-04" db="EMBL/GenBank/DDBJ databases">
        <title>Jade perch genome.</title>
        <authorList>
            <person name="Chao B."/>
        </authorList>
    </citation>
    <scope>NUCLEOTIDE SEQUENCE</scope>
    <source>
        <strain evidence="1">CB-2022</strain>
    </source>
</reference>
<organism evidence="1 2">
    <name type="scientific">Scortum barcoo</name>
    <name type="common">barcoo grunter</name>
    <dbReference type="NCBI Taxonomy" id="214431"/>
    <lineage>
        <taxon>Eukaryota</taxon>
        <taxon>Metazoa</taxon>
        <taxon>Chordata</taxon>
        <taxon>Craniata</taxon>
        <taxon>Vertebrata</taxon>
        <taxon>Euteleostomi</taxon>
        <taxon>Actinopterygii</taxon>
        <taxon>Neopterygii</taxon>
        <taxon>Teleostei</taxon>
        <taxon>Neoteleostei</taxon>
        <taxon>Acanthomorphata</taxon>
        <taxon>Eupercaria</taxon>
        <taxon>Centrarchiformes</taxon>
        <taxon>Terapontoidei</taxon>
        <taxon>Terapontidae</taxon>
        <taxon>Scortum</taxon>
    </lineage>
</organism>
<accession>A0ACB8VUP4</accession>
<evidence type="ECO:0000313" key="2">
    <source>
        <dbReference type="Proteomes" id="UP000831701"/>
    </source>
</evidence>
<proteinExistence type="predicted"/>
<sequence length="546" mass="61194">NVEYCLSSLRALFRRWSTADKQIFNIPGVAPDMMELIIEYAYTGSVRVTEENVQDLLTAADQLNVMDVVQICCDFLGKHLSPENCIGIWHITSVCFSAELQHKAYCYIIDHFEEVVSSEEFLQLSLQEITDIIGRDDLNVRKESTVFEAILNWIAYQPEERTQCIAALLPKVRLALTSVDYIRINVMSNKVVESNSRCLEVVSEAINIMCHMITAPSVTALSNSLARPRLPNAILLAIGGWSGGDPTNGIEAYDVRADCWVNVTNDLERPRAYHGTAFLNGYIYCVGGFDRVEHFNSVRKLDPNTFTWHEAAPMHCRRCYVSVTVLGGCIYAMGGYDGHTRLSTAERYRPETNQWSLIAPMHEQRSDASSTTLHNKVYICGGFNGNECLQTCEYYTPETNQWTMITPMTRRRSGIGVVGYADQVYAVGGFDGNTRLRSAEAYNPRTNSWTVVSSMVTTRSNFGIEVIDDRLFVVGGFNGFTTSYNVEYYDAVTNQWSEVCDMEIFRSALSCCVVSGIPNMAKYAVPRDSLPLLHLDEEPVESGDSA</sequence>
<dbReference type="EMBL" id="CM041548">
    <property type="protein sequence ID" value="KAI3358642.1"/>
    <property type="molecule type" value="Genomic_DNA"/>
</dbReference>
<protein>
    <submittedName>
        <fullName evidence="1">Uncharacterized protein</fullName>
    </submittedName>
</protein>